<gene>
    <name evidence="1" type="ORF">GCM10010995_07870</name>
</gene>
<dbReference type="AlphaFoldDB" id="A0A8J2Z3E1"/>
<sequence length="74" mass="8625">MKLPKNLYIEIDAFSIAQIGNEQLYALVDQELFKFGIFNIGVTDMELKPVSIVRKSNEVRYKCIIKKFDIIEIE</sequence>
<proteinExistence type="predicted"/>
<reference evidence="1" key="2">
    <citation type="submission" date="2020-09" db="EMBL/GenBank/DDBJ databases">
        <authorList>
            <person name="Sun Q."/>
            <person name="Zhou Y."/>
        </authorList>
    </citation>
    <scope>NUCLEOTIDE SEQUENCE</scope>
    <source>
        <strain evidence="1">CGMCC 1.15758</strain>
    </source>
</reference>
<comment type="caution">
    <text evidence="1">The sequence shown here is derived from an EMBL/GenBank/DDBJ whole genome shotgun (WGS) entry which is preliminary data.</text>
</comment>
<keyword evidence="2" id="KW-1185">Reference proteome</keyword>
<evidence type="ECO:0000313" key="2">
    <source>
        <dbReference type="Proteomes" id="UP000636949"/>
    </source>
</evidence>
<dbReference type="Proteomes" id="UP000636949">
    <property type="component" value="Unassembled WGS sequence"/>
</dbReference>
<organism evidence="1 2">
    <name type="scientific">Cysteiniphilum litorale</name>
    <dbReference type="NCBI Taxonomy" id="2056700"/>
    <lineage>
        <taxon>Bacteria</taxon>
        <taxon>Pseudomonadati</taxon>
        <taxon>Pseudomonadota</taxon>
        <taxon>Gammaproteobacteria</taxon>
        <taxon>Thiotrichales</taxon>
        <taxon>Fastidiosibacteraceae</taxon>
        <taxon>Cysteiniphilum</taxon>
    </lineage>
</organism>
<name>A0A8J2Z3E1_9GAMM</name>
<evidence type="ECO:0000313" key="1">
    <source>
        <dbReference type="EMBL" id="GGF93173.1"/>
    </source>
</evidence>
<dbReference type="EMBL" id="BMJS01000005">
    <property type="protein sequence ID" value="GGF93173.1"/>
    <property type="molecule type" value="Genomic_DNA"/>
</dbReference>
<reference evidence="1" key="1">
    <citation type="journal article" date="2014" name="Int. J. Syst. Evol. Microbiol.">
        <title>Complete genome sequence of Corynebacterium casei LMG S-19264T (=DSM 44701T), isolated from a smear-ripened cheese.</title>
        <authorList>
            <consortium name="US DOE Joint Genome Institute (JGI-PGF)"/>
            <person name="Walter F."/>
            <person name="Albersmeier A."/>
            <person name="Kalinowski J."/>
            <person name="Ruckert C."/>
        </authorList>
    </citation>
    <scope>NUCLEOTIDE SEQUENCE</scope>
    <source>
        <strain evidence="1">CGMCC 1.15758</strain>
    </source>
</reference>
<accession>A0A8J2Z3E1</accession>
<dbReference type="RefSeq" id="WP_117002149.1">
    <property type="nucleotide sequence ID" value="NZ_BMJS01000005.1"/>
</dbReference>
<protein>
    <submittedName>
        <fullName evidence="1">Uncharacterized protein</fullName>
    </submittedName>
</protein>